<keyword evidence="7" id="KW-0539">Nucleus</keyword>
<dbReference type="GO" id="GO:0005634">
    <property type="term" value="C:nucleus"/>
    <property type="evidence" value="ECO:0007669"/>
    <property type="project" value="UniProtKB-SubCell"/>
</dbReference>
<dbReference type="InterPro" id="IPR030380">
    <property type="entry name" value="SAM_MeTfrase_DRM"/>
</dbReference>
<evidence type="ECO:0000313" key="10">
    <source>
        <dbReference type="EMBL" id="MCL7030283.1"/>
    </source>
</evidence>
<gene>
    <name evidence="10" type="ORF">MKW94_015098</name>
</gene>
<dbReference type="Gene3D" id="3.40.50.150">
    <property type="entry name" value="Vaccinia Virus protein VP39"/>
    <property type="match status" value="1"/>
</dbReference>
<dbReference type="PANTHER" id="PTHR23068:SF25">
    <property type="entry name" value="DNA (CYTOSINE-5)-METHYLTRANSFERASE DRM2"/>
    <property type="match status" value="1"/>
</dbReference>
<evidence type="ECO:0000256" key="7">
    <source>
        <dbReference type="ARBA" id="ARBA00023242"/>
    </source>
</evidence>
<dbReference type="InterPro" id="IPR050390">
    <property type="entry name" value="C5-Methyltransferase"/>
</dbReference>
<dbReference type="EMBL" id="JAJJMA010099608">
    <property type="protein sequence ID" value="MCL7030283.1"/>
    <property type="molecule type" value="Genomic_DNA"/>
</dbReference>
<dbReference type="InterPro" id="IPR029063">
    <property type="entry name" value="SAM-dependent_MTases_sf"/>
</dbReference>
<feature type="domain" description="SAM-dependent MTase DRM-type" evidence="9">
    <location>
        <begin position="1"/>
        <end position="147"/>
    </location>
</feature>
<dbReference type="PANTHER" id="PTHR23068">
    <property type="entry name" value="DNA CYTOSINE-5- -METHYLTRANSFERASE 3-RELATED"/>
    <property type="match status" value="1"/>
</dbReference>
<keyword evidence="2" id="KW-0489">Methyltransferase</keyword>
<keyword evidence="5" id="KW-0677">Repeat</keyword>
<dbReference type="AlphaFoldDB" id="A0AA41SC09"/>
<evidence type="ECO:0000256" key="6">
    <source>
        <dbReference type="ARBA" id="ARBA00023125"/>
    </source>
</evidence>
<dbReference type="GO" id="GO:0003677">
    <property type="term" value="F:DNA binding"/>
    <property type="evidence" value="ECO:0007669"/>
    <property type="project" value="UniProtKB-KW"/>
</dbReference>
<sequence>MLLFLQVDTVAYHLSVLKELFPSGISVLSIFPGLGGAAIALYRLGVPLKLVVTVENVESNRRIFRNWWDSTEQRGMLIDNMTNVNMLTSEVLENLVGLHGGFDLIIGGSQYNDTTGRTRDYLEEYNSSLFHEYSRILDKVRCLMGPK</sequence>
<evidence type="ECO:0000256" key="8">
    <source>
        <dbReference type="SAM" id="Phobius"/>
    </source>
</evidence>
<keyword evidence="11" id="KW-1185">Reference proteome</keyword>
<keyword evidence="8" id="KW-0472">Membrane</keyword>
<protein>
    <recommendedName>
        <fullName evidence="9">SAM-dependent MTase DRM-type domain-containing protein</fullName>
    </recommendedName>
</protein>
<keyword evidence="8" id="KW-0812">Transmembrane</keyword>
<reference evidence="10" key="1">
    <citation type="submission" date="2022-03" db="EMBL/GenBank/DDBJ databases">
        <title>A functionally conserved STORR gene fusion in Papaver species that diverged 16.8 million years ago.</title>
        <authorList>
            <person name="Catania T."/>
        </authorList>
    </citation>
    <scope>NUCLEOTIDE SEQUENCE</scope>
    <source>
        <strain evidence="10">S-191538</strain>
    </source>
</reference>
<organism evidence="10 11">
    <name type="scientific">Papaver nudicaule</name>
    <name type="common">Iceland poppy</name>
    <dbReference type="NCBI Taxonomy" id="74823"/>
    <lineage>
        <taxon>Eukaryota</taxon>
        <taxon>Viridiplantae</taxon>
        <taxon>Streptophyta</taxon>
        <taxon>Embryophyta</taxon>
        <taxon>Tracheophyta</taxon>
        <taxon>Spermatophyta</taxon>
        <taxon>Magnoliopsida</taxon>
        <taxon>Ranunculales</taxon>
        <taxon>Papaveraceae</taxon>
        <taxon>Papaveroideae</taxon>
        <taxon>Papaver</taxon>
    </lineage>
</organism>
<dbReference type="PROSITE" id="PS51680">
    <property type="entry name" value="SAM_MT_DRM"/>
    <property type="match status" value="1"/>
</dbReference>
<dbReference type="GO" id="GO:0032259">
    <property type="term" value="P:methylation"/>
    <property type="evidence" value="ECO:0007669"/>
    <property type="project" value="UniProtKB-KW"/>
</dbReference>
<evidence type="ECO:0000256" key="4">
    <source>
        <dbReference type="ARBA" id="ARBA00022691"/>
    </source>
</evidence>
<comment type="caution">
    <text evidence="10">The sequence shown here is derived from an EMBL/GenBank/DDBJ whole genome shotgun (WGS) entry which is preliminary data.</text>
</comment>
<evidence type="ECO:0000256" key="3">
    <source>
        <dbReference type="ARBA" id="ARBA00022679"/>
    </source>
</evidence>
<dbReference type="SUPFAM" id="SSF53335">
    <property type="entry name" value="S-adenosyl-L-methionine-dependent methyltransferases"/>
    <property type="match status" value="1"/>
</dbReference>
<feature type="transmembrane region" description="Helical" evidence="8">
    <location>
        <begin position="20"/>
        <end position="42"/>
    </location>
</feature>
<dbReference type="GO" id="GO:0008168">
    <property type="term" value="F:methyltransferase activity"/>
    <property type="evidence" value="ECO:0007669"/>
    <property type="project" value="UniProtKB-KW"/>
</dbReference>
<dbReference type="Proteomes" id="UP001177140">
    <property type="component" value="Unassembled WGS sequence"/>
</dbReference>
<evidence type="ECO:0000256" key="1">
    <source>
        <dbReference type="ARBA" id="ARBA00004123"/>
    </source>
</evidence>
<evidence type="ECO:0000256" key="5">
    <source>
        <dbReference type="ARBA" id="ARBA00022737"/>
    </source>
</evidence>
<keyword evidence="3" id="KW-0808">Transferase</keyword>
<keyword evidence="6" id="KW-0238">DNA-binding</keyword>
<accession>A0AA41SC09</accession>
<keyword evidence="4" id="KW-0949">S-adenosyl-L-methionine</keyword>
<evidence type="ECO:0000259" key="9">
    <source>
        <dbReference type="PROSITE" id="PS51680"/>
    </source>
</evidence>
<evidence type="ECO:0000256" key="2">
    <source>
        <dbReference type="ARBA" id="ARBA00022603"/>
    </source>
</evidence>
<comment type="subcellular location">
    <subcellularLocation>
        <location evidence="1">Nucleus</location>
    </subcellularLocation>
</comment>
<keyword evidence="8" id="KW-1133">Transmembrane helix</keyword>
<proteinExistence type="predicted"/>
<name>A0AA41SC09_PAPNU</name>
<evidence type="ECO:0000313" key="11">
    <source>
        <dbReference type="Proteomes" id="UP001177140"/>
    </source>
</evidence>